<dbReference type="AlphaFoldDB" id="A0A8K0X1T0"/>
<dbReference type="GO" id="GO:0070682">
    <property type="term" value="P:proteasome regulatory particle assembly"/>
    <property type="evidence" value="ECO:0007669"/>
    <property type="project" value="InterPro"/>
</dbReference>
<dbReference type="EMBL" id="JAGPXD010000004">
    <property type="protein sequence ID" value="KAH7358999.1"/>
    <property type="molecule type" value="Genomic_DNA"/>
</dbReference>
<evidence type="ECO:0000313" key="2">
    <source>
        <dbReference type="EMBL" id="KAH7358999.1"/>
    </source>
</evidence>
<organism evidence="2 3">
    <name type="scientific">Plectosphaerella cucumerina</name>
    <dbReference type="NCBI Taxonomy" id="40658"/>
    <lineage>
        <taxon>Eukaryota</taxon>
        <taxon>Fungi</taxon>
        <taxon>Dikarya</taxon>
        <taxon>Ascomycota</taxon>
        <taxon>Pezizomycotina</taxon>
        <taxon>Sordariomycetes</taxon>
        <taxon>Hypocreomycetidae</taxon>
        <taxon>Glomerellales</taxon>
        <taxon>Plectosphaerellaceae</taxon>
        <taxon>Plectosphaerella</taxon>
    </lineage>
</organism>
<feature type="compositionally biased region" description="Basic and acidic residues" evidence="1">
    <location>
        <begin position="205"/>
        <end position="222"/>
    </location>
</feature>
<dbReference type="OrthoDB" id="548474at2759"/>
<dbReference type="GO" id="GO:0030674">
    <property type="term" value="F:protein-macromolecule adaptor activity"/>
    <property type="evidence" value="ECO:0007669"/>
    <property type="project" value="TreeGrafter"/>
</dbReference>
<feature type="compositionally biased region" description="Acidic residues" evidence="1">
    <location>
        <begin position="111"/>
        <end position="121"/>
    </location>
</feature>
<feature type="region of interest" description="Disordered" evidence="1">
    <location>
        <begin position="110"/>
        <end position="134"/>
    </location>
</feature>
<keyword evidence="3" id="KW-1185">Reference proteome</keyword>
<dbReference type="PANTHER" id="PTHR40422">
    <property type="entry name" value="TRANSLATION MACHINERY-ASSOCIATED PROTEIN 17"/>
    <property type="match status" value="1"/>
</dbReference>
<proteinExistence type="predicted"/>
<evidence type="ECO:0000313" key="3">
    <source>
        <dbReference type="Proteomes" id="UP000813385"/>
    </source>
</evidence>
<dbReference type="PANTHER" id="PTHR40422:SF1">
    <property type="entry name" value="TRANSLATION MACHINERY-ASSOCIATED PROTEIN 17"/>
    <property type="match status" value="1"/>
</dbReference>
<name>A0A8K0X1T0_9PEZI</name>
<reference evidence="2" key="1">
    <citation type="journal article" date="2021" name="Nat. Commun.">
        <title>Genetic determinants of endophytism in the Arabidopsis root mycobiome.</title>
        <authorList>
            <person name="Mesny F."/>
            <person name="Miyauchi S."/>
            <person name="Thiergart T."/>
            <person name="Pickel B."/>
            <person name="Atanasova L."/>
            <person name="Karlsson M."/>
            <person name="Huettel B."/>
            <person name="Barry K.W."/>
            <person name="Haridas S."/>
            <person name="Chen C."/>
            <person name="Bauer D."/>
            <person name="Andreopoulos W."/>
            <person name="Pangilinan J."/>
            <person name="LaButti K."/>
            <person name="Riley R."/>
            <person name="Lipzen A."/>
            <person name="Clum A."/>
            <person name="Drula E."/>
            <person name="Henrissat B."/>
            <person name="Kohler A."/>
            <person name="Grigoriev I.V."/>
            <person name="Martin F.M."/>
            <person name="Hacquard S."/>
        </authorList>
    </citation>
    <scope>NUCLEOTIDE SEQUENCE</scope>
    <source>
        <strain evidence="2">MPI-CAGE-AT-0016</strain>
    </source>
</reference>
<sequence>MPPHPTTTASTEPISPARFAAALTDLSLPTLHLKVLEIRNSISHLRTSNIQLLPFALGSETPVGGVPGQPDPDCADAIRENEAVIERMQERIALVRAEVEGRGLGWREFESAEDLGPEEESAATTNGLRAAREEEDRIAGATATTTQTSAAGGAVQHPAWSDGTFQTGVIRGGEMHFDNVPGDSFSVPAASRGTNSETAPTGGRLTDEQLRRAMEQQMRDLGTDDNDSDSQGGMHL</sequence>
<protein>
    <submittedName>
        <fullName evidence="2">Uncharacterized protein</fullName>
    </submittedName>
</protein>
<feature type="region of interest" description="Disordered" evidence="1">
    <location>
        <begin position="179"/>
        <end position="236"/>
    </location>
</feature>
<evidence type="ECO:0000256" key="1">
    <source>
        <dbReference type="SAM" id="MobiDB-lite"/>
    </source>
</evidence>
<accession>A0A8K0X1T0</accession>
<dbReference type="Proteomes" id="UP000813385">
    <property type="component" value="Unassembled WGS sequence"/>
</dbReference>
<gene>
    <name evidence="2" type="ORF">B0T11DRAFT_110772</name>
</gene>
<comment type="caution">
    <text evidence="2">The sequence shown here is derived from an EMBL/GenBank/DDBJ whole genome shotgun (WGS) entry which is preliminary data.</text>
</comment>
<dbReference type="InterPro" id="IPR038966">
    <property type="entry name" value="TMA17"/>
</dbReference>